<proteinExistence type="inferred from homology"/>
<reference evidence="4 5" key="1">
    <citation type="submission" date="2019-06" db="EMBL/GenBank/DDBJ databases">
        <title>Enrichment of Autotrophic Halophilic Microorganisms from Red Sea Brine Pool Using Microbial Electrosynthesis System.</title>
        <authorList>
            <person name="Alqahtani M.F."/>
            <person name="Bajracharya S."/>
            <person name="Katuri K.P."/>
            <person name="Ali M."/>
            <person name="Saikaly P.E."/>
        </authorList>
    </citation>
    <scope>NUCLEOTIDE SEQUENCE [LARGE SCALE GENOMIC DNA]</scope>
    <source>
        <strain evidence="4">MES15</strain>
    </source>
</reference>
<evidence type="ECO:0000259" key="3">
    <source>
        <dbReference type="PROSITE" id="PS51782"/>
    </source>
</evidence>
<dbReference type="GO" id="GO:0032153">
    <property type="term" value="C:cell division site"/>
    <property type="evidence" value="ECO:0007669"/>
    <property type="project" value="TreeGrafter"/>
</dbReference>
<dbReference type="InterPro" id="IPR018392">
    <property type="entry name" value="LysM"/>
</dbReference>
<dbReference type="OrthoDB" id="9795421at2"/>
<evidence type="ECO:0000313" key="5">
    <source>
        <dbReference type="Proteomes" id="UP000431462"/>
    </source>
</evidence>
<sequence>MRGLVNAVLPVSPRFLSGACESCRPAKKTPISLFLLAPLITLMLLSGCNTPALYQDDIYNPPVYWGRHVVQPGETLYSIAWRYGRDYRELGDANGIGPPWNLRAGQVLRLDLRGNVTSGSQTTTASRPAAAVSKTPSRASPPKQTAATAPKPAVTRAPSKGAPLASQTQTVARIEWRWPHIGTVIAGYSTSGKVNKGIDIAGQAGDAVRAAATGNVVYAGNGLLGYGNLIIVNHNEHYLSAYAHNRKILVQEGEDVKAGQVIAELGSSGAERPMLHFEIRKNGNPVDPVHYLPPR</sequence>
<organism evidence="4 5">
    <name type="scientific">Marinobacter adhaerens</name>
    <dbReference type="NCBI Taxonomy" id="1033846"/>
    <lineage>
        <taxon>Bacteria</taxon>
        <taxon>Pseudomonadati</taxon>
        <taxon>Pseudomonadota</taxon>
        <taxon>Gammaproteobacteria</taxon>
        <taxon>Pseudomonadales</taxon>
        <taxon>Marinobacteraceae</taxon>
        <taxon>Marinobacter</taxon>
    </lineage>
</organism>
<protein>
    <submittedName>
        <fullName evidence="4">LysM peptidoglycan-binding domain-containing protein</fullName>
    </submittedName>
</protein>
<dbReference type="SMART" id="SM00257">
    <property type="entry name" value="LysM"/>
    <property type="match status" value="1"/>
</dbReference>
<dbReference type="InterPro" id="IPR050570">
    <property type="entry name" value="Cell_wall_metabolism_enzyme"/>
</dbReference>
<dbReference type="EMBL" id="VENC01000019">
    <property type="protein sequence ID" value="MTJ00420.1"/>
    <property type="molecule type" value="Genomic_DNA"/>
</dbReference>
<dbReference type="PROSITE" id="PS51782">
    <property type="entry name" value="LYSM"/>
    <property type="match status" value="1"/>
</dbReference>
<dbReference type="Gene3D" id="2.70.70.10">
    <property type="entry name" value="Glucose Permease (Domain IIA)"/>
    <property type="match status" value="1"/>
</dbReference>
<dbReference type="InterPro" id="IPR011055">
    <property type="entry name" value="Dup_hybrid_motif"/>
</dbReference>
<feature type="compositionally biased region" description="Polar residues" evidence="2">
    <location>
        <begin position="117"/>
        <end position="126"/>
    </location>
</feature>
<feature type="domain" description="LysM" evidence="3">
    <location>
        <begin position="66"/>
        <end position="110"/>
    </location>
</feature>
<name>A0A1E3C7F2_9GAMM</name>
<dbReference type="AlphaFoldDB" id="A0A1E3C7F2"/>
<dbReference type="CDD" id="cd12797">
    <property type="entry name" value="M23_peptidase"/>
    <property type="match status" value="1"/>
</dbReference>
<comment type="caution">
    <text evidence="4">The sequence shown here is derived from an EMBL/GenBank/DDBJ whole genome shotgun (WGS) entry which is preliminary data.</text>
</comment>
<dbReference type="PANTHER" id="PTHR21666">
    <property type="entry name" value="PEPTIDASE-RELATED"/>
    <property type="match status" value="1"/>
</dbReference>
<dbReference type="Pfam" id="PF01551">
    <property type="entry name" value="Peptidase_M23"/>
    <property type="match status" value="1"/>
</dbReference>
<dbReference type="PANTHER" id="PTHR21666:SF263">
    <property type="entry name" value="MUREIN HYDROLASE ACTIVATOR NLPD"/>
    <property type="match status" value="1"/>
</dbReference>
<dbReference type="Pfam" id="PF01476">
    <property type="entry name" value="LysM"/>
    <property type="match status" value="1"/>
</dbReference>
<feature type="compositionally biased region" description="Low complexity" evidence="2">
    <location>
        <begin position="141"/>
        <end position="158"/>
    </location>
</feature>
<comment type="similarity">
    <text evidence="1">Belongs to the E.coli NlpD/Haemophilus LppB family.</text>
</comment>
<feature type="region of interest" description="Disordered" evidence="2">
    <location>
        <begin position="117"/>
        <end position="165"/>
    </location>
</feature>
<evidence type="ECO:0000313" key="4">
    <source>
        <dbReference type="EMBL" id="MTJ00420.1"/>
    </source>
</evidence>
<dbReference type="Gene3D" id="3.10.350.10">
    <property type="entry name" value="LysM domain"/>
    <property type="match status" value="1"/>
</dbReference>
<dbReference type="InterPro" id="IPR016047">
    <property type="entry name" value="M23ase_b-sheet_dom"/>
</dbReference>
<dbReference type="GO" id="GO:0004222">
    <property type="term" value="F:metalloendopeptidase activity"/>
    <property type="evidence" value="ECO:0007669"/>
    <property type="project" value="TreeGrafter"/>
</dbReference>
<gene>
    <name evidence="4" type="ORF">FH752_17565</name>
</gene>
<dbReference type="Proteomes" id="UP000431462">
    <property type="component" value="Unassembled WGS sequence"/>
</dbReference>
<dbReference type="SUPFAM" id="SSF51261">
    <property type="entry name" value="Duplicated hybrid motif"/>
    <property type="match status" value="1"/>
</dbReference>
<accession>A0A1E3C7F2</accession>
<dbReference type="CDD" id="cd00118">
    <property type="entry name" value="LysM"/>
    <property type="match status" value="1"/>
</dbReference>
<dbReference type="InterPro" id="IPR036779">
    <property type="entry name" value="LysM_dom_sf"/>
</dbReference>
<evidence type="ECO:0000256" key="2">
    <source>
        <dbReference type="SAM" id="MobiDB-lite"/>
    </source>
</evidence>
<dbReference type="GO" id="GO:0009279">
    <property type="term" value="C:cell outer membrane"/>
    <property type="evidence" value="ECO:0007669"/>
    <property type="project" value="TreeGrafter"/>
</dbReference>
<evidence type="ECO:0000256" key="1">
    <source>
        <dbReference type="ARBA" id="ARBA00038420"/>
    </source>
</evidence>